<dbReference type="EMBL" id="JAAGYR010000006">
    <property type="protein sequence ID" value="NEN75553.1"/>
    <property type="molecule type" value="Genomic_DNA"/>
</dbReference>
<dbReference type="Pfam" id="PF01479">
    <property type="entry name" value="S4"/>
    <property type="match status" value="1"/>
</dbReference>
<evidence type="ECO:0000256" key="4">
    <source>
        <dbReference type="PROSITE-ProRule" id="PRU00182"/>
    </source>
</evidence>
<evidence type="ECO:0000313" key="7">
    <source>
        <dbReference type="Proteomes" id="UP000477651"/>
    </source>
</evidence>
<dbReference type="InterPro" id="IPR036986">
    <property type="entry name" value="S4_RNA-bd_sf"/>
</dbReference>
<dbReference type="GO" id="GO:0034605">
    <property type="term" value="P:cellular response to heat"/>
    <property type="evidence" value="ECO:0007669"/>
    <property type="project" value="InterPro"/>
</dbReference>
<sequence>MSTLEKLRIDKWLWAARFYKTRSLAADEIGKGRVLINGQLCKPAREVKVGDSVIIRQTQMEREVEVKALSSVRGPAPVAQTLYEETAESITKRETERERRRFVYEPADDYTKGRPTKKDRRELEHWRRVF</sequence>
<accession>A0A6L9Y5C6</accession>
<name>A0A6L9Y5C6_9BURK</name>
<keyword evidence="3" id="KW-0238">DNA-binding</keyword>
<keyword evidence="2 4" id="KW-0694">RNA-binding</keyword>
<evidence type="ECO:0000256" key="1">
    <source>
        <dbReference type="ARBA" id="ARBA00008396"/>
    </source>
</evidence>
<feature type="domain" description="RNA-binding S4" evidence="5">
    <location>
        <begin position="7"/>
        <end position="70"/>
    </location>
</feature>
<reference evidence="6 7" key="1">
    <citation type="submission" date="2020-02" db="EMBL/GenBank/DDBJ databases">
        <title>Pelistega sp. NLN82 were isolated from wild rodents of the Hainan Island.</title>
        <authorList>
            <person name="Niu N."/>
            <person name="Zhou J."/>
        </authorList>
    </citation>
    <scope>NUCLEOTIDE SEQUENCE [LARGE SCALE GENOMIC DNA]</scope>
    <source>
        <strain evidence="6 7">NLN82</strain>
    </source>
</reference>
<evidence type="ECO:0000313" key="6">
    <source>
        <dbReference type="EMBL" id="NEN75553.1"/>
    </source>
</evidence>
<organism evidence="6 7">
    <name type="scientific">Pelistega ratti</name>
    <dbReference type="NCBI Taxonomy" id="2652177"/>
    <lineage>
        <taxon>Bacteria</taxon>
        <taxon>Pseudomonadati</taxon>
        <taxon>Pseudomonadota</taxon>
        <taxon>Betaproteobacteria</taxon>
        <taxon>Burkholderiales</taxon>
        <taxon>Alcaligenaceae</taxon>
        <taxon>Pelistega</taxon>
    </lineage>
</organism>
<dbReference type="RefSeq" id="WP_163764202.1">
    <property type="nucleotide sequence ID" value="NZ_JAAGYR010000006.1"/>
</dbReference>
<dbReference type="PROSITE" id="PS50889">
    <property type="entry name" value="S4"/>
    <property type="match status" value="1"/>
</dbReference>
<protein>
    <submittedName>
        <fullName evidence="6">RNA-binding S4 domain-containing protein</fullName>
    </submittedName>
</protein>
<dbReference type="GO" id="GO:0003677">
    <property type="term" value="F:DNA binding"/>
    <property type="evidence" value="ECO:0007669"/>
    <property type="project" value="UniProtKB-KW"/>
</dbReference>
<evidence type="ECO:0000256" key="3">
    <source>
        <dbReference type="ARBA" id="ARBA00023125"/>
    </source>
</evidence>
<dbReference type="CDD" id="cd00165">
    <property type="entry name" value="S4"/>
    <property type="match status" value="1"/>
</dbReference>
<dbReference type="InterPro" id="IPR025708">
    <property type="entry name" value="HSP15"/>
</dbReference>
<dbReference type="GO" id="GO:0043023">
    <property type="term" value="F:ribosomal large subunit binding"/>
    <property type="evidence" value="ECO:0007669"/>
    <property type="project" value="InterPro"/>
</dbReference>
<proteinExistence type="inferred from homology"/>
<dbReference type="GO" id="GO:0003727">
    <property type="term" value="F:single-stranded RNA binding"/>
    <property type="evidence" value="ECO:0007669"/>
    <property type="project" value="InterPro"/>
</dbReference>
<dbReference type="SUPFAM" id="SSF55174">
    <property type="entry name" value="Alpha-L RNA-binding motif"/>
    <property type="match status" value="1"/>
</dbReference>
<dbReference type="Gene3D" id="3.10.290.10">
    <property type="entry name" value="RNA-binding S4 domain"/>
    <property type="match status" value="1"/>
</dbReference>
<gene>
    <name evidence="6" type="ORF">F9B74_04320</name>
</gene>
<dbReference type="AlphaFoldDB" id="A0A6L9Y5C6"/>
<comment type="similarity">
    <text evidence="1">Belongs to the HSP15 family.</text>
</comment>
<dbReference type="SMART" id="SM00363">
    <property type="entry name" value="S4"/>
    <property type="match status" value="1"/>
</dbReference>
<dbReference type="PIRSF" id="PIRSF016821">
    <property type="entry name" value="HSP15"/>
    <property type="match status" value="1"/>
</dbReference>
<dbReference type="InterPro" id="IPR002942">
    <property type="entry name" value="S4_RNA-bd"/>
</dbReference>
<keyword evidence="7" id="KW-1185">Reference proteome</keyword>
<evidence type="ECO:0000256" key="2">
    <source>
        <dbReference type="ARBA" id="ARBA00022884"/>
    </source>
</evidence>
<comment type="caution">
    <text evidence="6">The sequence shown here is derived from an EMBL/GenBank/DDBJ whole genome shotgun (WGS) entry which is preliminary data.</text>
</comment>
<dbReference type="Proteomes" id="UP000477651">
    <property type="component" value="Unassembled WGS sequence"/>
</dbReference>
<evidence type="ECO:0000259" key="5">
    <source>
        <dbReference type="SMART" id="SM00363"/>
    </source>
</evidence>